<sequence length="667" mass="70303">MPKRNRAREAARAQGSPSAAPTAGERARTSPPRGVGHVVTEDAARELAERLLTPGRTWPVVVVTTPAGVGSPYVDPAALEHEVAGLAEVVVLPTGGPSWAFSDAMPDRTQVYGGASRVYAVEHDWVEHPHRSRLHFAWSGDDDERVRRHLVQDALGAAVRAGLVGRSVSPSSARGAGSVSGVVGGRAFVTLDDGGQAVVAAELTLPGVPLERILATGQRVEGTLDRASARLDVRASLPDAAGSRRLVHAAYQPGDVVLARVREVEHDAVVVDLLPELHCRVARDRVTGNELDDLADLFSEGEVVIARAVASPGGIAVRLDDVDESEDEPVAAPALLAGGPPWLAPPSAPEPSGTRPATRKSADGDTGPGQAEADPGTAAGAPMTVPASLPALAPVSAPVPAARRPAAPTPALLAAKARGEVEALPCPPEPKAPAPPPAPRGSALGDTQLALAAARAQGEIDRAAARDATRRAADLDVEVSQLRALVQEQREQVERRDRTIAAQKTRYRATDLKRQKATRQHVDHEAGDRGAPAEFADPVDQLRHDVYLAWARLVPAGEKADRPLGAYEVGPRFVESLGLEGVSRRKVVEALVHVLTGRASEINGYQLHRLRTSTSGAAPAATRDDGAVCWRLSVQVNTASARRLHFWRLADGSVELSRVVLHDDMEP</sequence>
<feature type="coiled-coil region" evidence="1">
    <location>
        <begin position="465"/>
        <end position="492"/>
    </location>
</feature>
<keyword evidence="4" id="KW-1185">Reference proteome</keyword>
<feature type="region of interest" description="Disordered" evidence="2">
    <location>
        <begin position="1"/>
        <end position="36"/>
    </location>
</feature>
<dbReference type="Proteomes" id="UP000610846">
    <property type="component" value="Unassembled WGS sequence"/>
</dbReference>
<evidence type="ECO:0000256" key="1">
    <source>
        <dbReference type="SAM" id="Coils"/>
    </source>
</evidence>
<accession>A0A927J129</accession>
<reference evidence="3" key="1">
    <citation type="journal article" date="2018" name="Curr. Microbiol.">
        <title>Cellulosimicrobium arenosum sp. nov., Isolated from Marine Sediment Sand.</title>
        <authorList>
            <person name="Oh M."/>
            <person name="Kim J.H."/>
            <person name="Yoon J.H."/>
            <person name="Schumann P."/>
            <person name="Kim W."/>
        </authorList>
    </citation>
    <scope>NUCLEOTIDE SEQUENCE</scope>
    <source>
        <strain evidence="3">KCTC 49039</strain>
    </source>
</reference>
<dbReference type="SUPFAM" id="SSF50249">
    <property type="entry name" value="Nucleic acid-binding proteins"/>
    <property type="match status" value="1"/>
</dbReference>
<name>A0A927J129_9MICO</name>
<feature type="compositionally biased region" description="Pro residues" evidence="2">
    <location>
        <begin position="425"/>
        <end position="439"/>
    </location>
</feature>
<feature type="region of interest" description="Disordered" evidence="2">
    <location>
        <begin position="423"/>
        <end position="444"/>
    </location>
</feature>
<dbReference type="EMBL" id="JACYHB010000010">
    <property type="protein sequence ID" value="MBD8079944.1"/>
    <property type="molecule type" value="Genomic_DNA"/>
</dbReference>
<gene>
    <name evidence="3" type="ORF">IF651_12850</name>
</gene>
<dbReference type="RefSeq" id="WP_191829525.1">
    <property type="nucleotide sequence ID" value="NZ_JACYHB010000010.1"/>
</dbReference>
<proteinExistence type="predicted"/>
<protein>
    <recommendedName>
        <fullName evidence="5">S1 motif domain-containing protein</fullName>
    </recommendedName>
</protein>
<evidence type="ECO:0000313" key="3">
    <source>
        <dbReference type="EMBL" id="MBD8079944.1"/>
    </source>
</evidence>
<comment type="caution">
    <text evidence="3">The sequence shown here is derived from an EMBL/GenBank/DDBJ whole genome shotgun (WGS) entry which is preliminary data.</text>
</comment>
<feature type="region of interest" description="Disordered" evidence="2">
    <location>
        <begin position="333"/>
        <end position="384"/>
    </location>
</feature>
<evidence type="ECO:0000313" key="4">
    <source>
        <dbReference type="Proteomes" id="UP000610846"/>
    </source>
</evidence>
<keyword evidence="1" id="KW-0175">Coiled coil</keyword>
<reference evidence="3" key="2">
    <citation type="submission" date="2020-09" db="EMBL/GenBank/DDBJ databases">
        <authorList>
            <person name="Yu Y."/>
        </authorList>
    </citation>
    <scope>NUCLEOTIDE SEQUENCE</scope>
    <source>
        <strain evidence="3">KCTC 49039</strain>
    </source>
</reference>
<dbReference type="InterPro" id="IPR012340">
    <property type="entry name" value="NA-bd_OB-fold"/>
</dbReference>
<evidence type="ECO:0008006" key="5">
    <source>
        <dbReference type="Google" id="ProtNLM"/>
    </source>
</evidence>
<feature type="compositionally biased region" description="Basic and acidic residues" evidence="2">
    <location>
        <begin position="508"/>
        <end position="528"/>
    </location>
</feature>
<organism evidence="3 4">
    <name type="scientific">Cellulosimicrobium arenosum</name>
    <dbReference type="NCBI Taxonomy" id="2708133"/>
    <lineage>
        <taxon>Bacteria</taxon>
        <taxon>Bacillati</taxon>
        <taxon>Actinomycetota</taxon>
        <taxon>Actinomycetes</taxon>
        <taxon>Micrococcales</taxon>
        <taxon>Promicromonosporaceae</taxon>
        <taxon>Cellulosimicrobium</taxon>
    </lineage>
</organism>
<dbReference type="AlphaFoldDB" id="A0A927J129"/>
<evidence type="ECO:0000256" key="2">
    <source>
        <dbReference type="SAM" id="MobiDB-lite"/>
    </source>
</evidence>
<feature type="region of interest" description="Disordered" evidence="2">
    <location>
        <begin position="507"/>
        <end position="534"/>
    </location>
</feature>